<dbReference type="EMBL" id="UYRU01058031">
    <property type="protein sequence ID" value="VDN14017.1"/>
    <property type="molecule type" value="Genomic_DNA"/>
</dbReference>
<evidence type="ECO:0000313" key="2">
    <source>
        <dbReference type="Proteomes" id="UP000281553"/>
    </source>
</evidence>
<evidence type="ECO:0000313" key="1">
    <source>
        <dbReference type="EMBL" id="VDN14017.1"/>
    </source>
</evidence>
<sequence>MKTESQLNSTFDKENMCGADTEETHKQMFPHIGAPTQSCARLCNRTLYEYIEQKKQRAEEEAMLVGGCKKHKATPIPAHVFLPLYSRVMNKGGGRKPTNKK</sequence>
<reference evidence="1 2" key="1">
    <citation type="submission" date="2018-11" db="EMBL/GenBank/DDBJ databases">
        <authorList>
            <consortium name="Pathogen Informatics"/>
        </authorList>
    </citation>
    <scope>NUCLEOTIDE SEQUENCE [LARGE SCALE GENOMIC DNA]</scope>
</reference>
<keyword evidence="2" id="KW-1185">Reference proteome</keyword>
<accession>A0A3P7LQS7</accession>
<organism evidence="1 2">
    <name type="scientific">Dibothriocephalus latus</name>
    <name type="common">Fish tapeworm</name>
    <name type="synonym">Diphyllobothrium latum</name>
    <dbReference type="NCBI Taxonomy" id="60516"/>
    <lineage>
        <taxon>Eukaryota</taxon>
        <taxon>Metazoa</taxon>
        <taxon>Spiralia</taxon>
        <taxon>Lophotrochozoa</taxon>
        <taxon>Platyhelminthes</taxon>
        <taxon>Cestoda</taxon>
        <taxon>Eucestoda</taxon>
        <taxon>Diphyllobothriidea</taxon>
        <taxon>Diphyllobothriidae</taxon>
        <taxon>Dibothriocephalus</taxon>
    </lineage>
</organism>
<proteinExistence type="predicted"/>
<dbReference type="OrthoDB" id="2150121at2759"/>
<gene>
    <name evidence="1" type="ORF">DILT_LOCUS9848</name>
</gene>
<dbReference type="Proteomes" id="UP000281553">
    <property type="component" value="Unassembled WGS sequence"/>
</dbReference>
<protein>
    <submittedName>
        <fullName evidence="1">Uncharacterized protein</fullName>
    </submittedName>
</protein>
<dbReference type="AlphaFoldDB" id="A0A3P7LQS7"/>
<name>A0A3P7LQS7_DIBLA</name>